<dbReference type="Proteomes" id="UP000002512">
    <property type="component" value="Chromosome"/>
</dbReference>
<accession>Q8DSL4</accession>
<evidence type="ECO:0008006" key="3">
    <source>
        <dbReference type="Google" id="ProtNLM"/>
    </source>
</evidence>
<evidence type="ECO:0000313" key="1">
    <source>
        <dbReference type="EMBL" id="AAN59395.1"/>
    </source>
</evidence>
<gene>
    <name evidence="1" type="ordered locus">SMU_1766c</name>
</gene>
<dbReference type="PATRIC" id="fig|210007.7.peg.1577"/>
<keyword evidence="2" id="KW-1185">Reference proteome</keyword>
<sequence>MKMPDFEGAVVAAVALSNDINIVVTRNVTDFQDSELIIYLPEEFLERLKR</sequence>
<dbReference type="OrthoDB" id="9787727at2"/>
<protein>
    <recommendedName>
        <fullName evidence="3">PIN domain-containing protein</fullName>
    </recommendedName>
</protein>
<proteinExistence type="predicted"/>
<dbReference type="EMBL" id="AE014133">
    <property type="protein sequence ID" value="AAN59395.1"/>
    <property type="molecule type" value="Genomic_DNA"/>
</dbReference>
<evidence type="ECO:0000313" key="2">
    <source>
        <dbReference type="Proteomes" id="UP000002512"/>
    </source>
</evidence>
<dbReference type="STRING" id="210007.SMU_1766c"/>
<organism evidence="1 2">
    <name type="scientific">Streptococcus mutans serotype c (strain ATCC 700610 / UA159)</name>
    <dbReference type="NCBI Taxonomy" id="210007"/>
    <lineage>
        <taxon>Bacteria</taxon>
        <taxon>Bacillati</taxon>
        <taxon>Bacillota</taxon>
        <taxon>Bacilli</taxon>
        <taxon>Lactobacillales</taxon>
        <taxon>Streptococcaceae</taxon>
        <taxon>Streptococcus</taxon>
    </lineage>
</organism>
<dbReference type="KEGG" id="smu:SMU_1766c"/>
<reference evidence="1 2" key="1">
    <citation type="journal article" date="2002" name="Proc. Natl. Acad. Sci. U.S.A.">
        <title>Genome sequence of Streptococcus mutans UA159, a cariogenic dental pathogen.</title>
        <authorList>
            <person name="Ajdic D."/>
            <person name="McShan W.M."/>
            <person name="McLaughlin R.E."/>
            <person name="Savic G."/>
            <person name="Chang J."/>
            <person name="Carson M.B."/>
            <person name="Primeaux C."/>
            <person name="Tian R."/>
            <person name="Kenton S."/>
            <person name="Jia H."/>
            <person name="Lin S."/>
            <person name="Qian Y."/>
            <person name="Li S."/>
            <person name="Zhu H."/>
            <person name="Najar F."/>
            <person name="Lai H."/>
            <person name="White J."/>
            <person name="Roe B.A."/>
            <person name="Ferretti J.J."/>
        </authorList>
    </citation>
    <scope>NUCLEOTIDE SEQUENCE [LARGE SCALE GENOMIC DNA]</scope>
    <source>
        <strain evidence="2">ATCC 700610 / UA159</strain>
    </source>
</reference>
<dbReference type="AlphaFoldDB" id="Q8DSL4"/>
<name>Q8DSL4_STRMU</name>
<dbReference type="HOGENOM" id="CLU_3123271_0_0_9"/>